<organism evidence="1 2">
    <name type="scientific">Solanum verrucosum</name>
    <dbReference type="NCBI Taxonomy" id="315347"/>
    <lineage>
        <taxon>Eukaryota</taxon>
        <taxon>Viridiplantae</taxon>
        <taxon>Streptophyta</taxon>
        <taxon>Embryophyta</taxon>
        <taxon>Tracheophyta</taxon>
        <taxon>Spermatophyta</taxon>
        <taxon>Magnoliopsida</taxon>
        <taxon>eudicotyledons</taxon>
        <taxon>Gunneridae</taxon>
        <taxon>Pentapetalae</taxon>
        <taxon>asterids</taxon>
        <taxon>lamiids</taxon>
        <taxon>Solanales</taxon>
        <taxon>Solanaceae</taxon>
        <taxon>Solanoideae</taxon>
        <taxon>Solaneae</taxon>
        <taxon>Solanum</taxon>
    </lineage>
</organism>
<dbReference type="Proteomes" id="UP001234989">
    <property type="component" value="Chromosome 10"/>
</dbReference>
<dbReference type="EMBL" id="CP133621">
    <property type="protein sequence ID" value="WMV49066.1"/>
    <property type="molecule type" value="Genomic_DNA"/>
</dbReference>
<accession>A0AAF0ZRR1</accession>
<keyword evidence="2" id="KW-1185">Reference proteome</keyword>
<sequence length="60" mass="6973">MQEESFDMEIGKWELKPSSRYWSNVTNLFVSKPFLSCMFVLVHGMSGKENFALCSVIFVF</sequence>
<dbReference type="AlphaFoldDB" id="A0AAF0ZRR1"/>
<protein>
    <submittedName>
        <fullName evidence="1">Uncharacterized protein</fullName>
    </submittedName>
</protein>
<name>A0AAF0ZRR1_SOLVR</name>
<evidence type="ECO:0000313" key="1">
    <source>
        <dbReference type="EMBL" id="WMV49066.1"/>
    </source>
</evidence>
<evidence type="ECO:0000313" key="2">
    <source>
        <dbReference type="Proteomes" id="UP001234989"/>
    </source>
</evidence>
<proteinExistence type="predicted"/>
<reference evidence="1" key="1">
    <citation type="submission" date="2023-08" db="EMBL/GenBank/DDBJ databases">
        <title>A de novo genome assembly of Solanum verrucosum Schlechtendal, a Mexican diploid species geographically isolated from the other diploid A-genome species in potato relatives.</title>
        <authorList>
            <person name="Hosaka K."/>
        </authorList>
    </citation>
    <scope>NUCLEOTIDE SEQUENCE</scope>
    <source>
        <tissue evidence="1">Young leaves</tissue>
    </source>
</reference>
<gene>
    <name evidence="1" type="ORF">MTR67_042451</name>
</gene>